<dbReference type="AlphaFoldDB" id="A0A1I2TK60"/>
<evidence type="ECO:0000313" key="1">
    <source>
        <dbReference type="EMBL" id="SFG65302.1"/>
    </source>
</evidence>
<accession>A0A1I2TK60</accession>
<sequence length="100" mass="11619">MIAWRADRRAKYEGFETTAGNALSWPDQYLPTAHPMRSEARNFLLMWAWCEAGNDTWRGYCRKRGWSRTTADRWRKWAAEQIAAGINEAIRRATRAARGA</sequence>
<reference evidence="2" key="1">
    <citation type="submission" date="2016-10" db="EMBL/GenBank/DDBJ databases">
        <authorList>
            <person name="Varghese N."/>
            <person name="Submissions S."/>
        </authorList>
    </citation>
    <scope>NUCLEOTIDE SEQUENCE [LARGE SCALE GENOMIC DNA]</scope>
    <source>
        <strain evidence="2">Gh-105</strain>
    </source>
</reference>
<evidence type="ECO:0000313" key="2">
    <source>
        <dbReference type="Proteomes" id="UP000199229"/>
    </source>
</evidence>
<gene>
    <name evidence="1" type="ORF">SAMN05192565_107170</name>
</gene>
<name>A0A1I2TK60_9HYPH</name>
<dbReference type="Proteomes" id="UP000199229">
    <property type="component" value="Unassembled WGS sequence"/>
</dbReference>
<protein>
    <submittedName>
        <fullName evidence="1">Uncharacterized protein</fullName>
    </submittedName>
</protein>
<proteinExistence type="predicted"/>
<dbReference type="EMBL" id="FOPM01000007">
    <property type="protein sequence ID" value="SFG65302.1"/>
    <property type="molecule type" value="Genomic_DNA"/>
</dbReference>
<keyword evidence="2" id="KW-1185">Reference proteome</keyword>
<dbReference type="STRING" id="582675.SAMN05192565_107170"/>
<organism evidence="1 2">
    <name type="scientific">Methylobacterium gossipiicola</name>
    <dbReference type="NCBI Taxonomy" id="582675"/>
    <lineage>
        <taxon>Bacteria</taxon>
        <taxon>Pseudomonadati</taxon>
        <taxon>Pseudomonadota</taxon>
        <taxon>Alphaproteobacteria</taxon>
        <taxon>Hyphomicrobiales</taxon>
        <taxon>Methylobacteriaceae</taxon>
        <taxon>Methylobacterium</taxon>
    </lineage>
</organism>